<comment type="caution">
    <text evidence="5">The sequence shown here is derived from an EMBL/GenBank/DDBJ whole genome shotgun (WGS) entry which is preliminary data.</text>
</comment>
<dbReference type="PANTHER" id="PTHR42760:SF133">
    <property type="entry name" value="3-OXOACYL-[ACYL-CARRIER-PROTEIN] REDUCTASE"/>
    <property type="match status" value="1"/>
</dbReference>
<proteinExistence type="inferred from homology"/>
<dbReference type="RefSeq" id="WP_121646718.1">
    <property type="nucleotide sequence ID" value="NZ_RCWN01000002.1"/>
</dbReference>
<keyword evidence="6" id="KW-1185">Reference proteome</keyword>
<evidence type="ECO:0000256" key="1">
    <source>
        <dbReference type="ARBA" id="ARBA00006484"/>
    </source>
</evidence>
<dbReference type="Pfam" id="PF13561">
    <property type="entry name" value="adh_short_C2"/>
    <property type="match status" value="1"/>
</dbReference>
<evidence type="ECO:0000256" key="2">
    <source>
        <dbReference type="ARBA" id="ARBA00023002"/>
    </source>
</evidence>
<dbReference type="Gene3D" id="3.40.50.720">
    <property type="entry name" value="NAD(P)-binding Rossmann-like Domain"/>
    <property type="match status" value="1"/>
</dbReference>
<dbReference type="InterPro" id="IPR002347">
    <property type="entry name" value="SDR_fam"/>
</dbReference>
<evidence type="ECO:0000259" key="4">
    <source>
        <dbReference type="SMART" id="SM00822"/>
    </source>
</evidence>
<dbReference type="CDD" id="cd05233">
    <property type="entry name" value="SDR_c"/>
    <property type="match status" value="1"/>
</dbReference>
<evidence type="ECO:0000313" key="6">
    <source>
        <dbReference type="Proteomes" id="UP000281094"/>
    </source>
</evidence>
<protein>
    <submittedName>
        <fullName evidence="5">SDR family oxidoreductase</fullName>
    </submittedName>
</protein>
<accession>A0A3L7J774</accession>
<dbReference type="PRINTS" id="PR00080">
    <property type="entry name" value="SDRFAMILY"/>
</dbReference>
<dbReference type="InterPro" id="IPR057326">
    <property type="entry name" value="KR_dom"/>
</dbReference>
<dbReference type="PANTHER" id="PTHR42760">
    <property type="entry name" value="SHORT-CHAIN DEHYDROGENASES/REDUCTASES FAMILY MEMBER"/>
    <property type="match status" value="1"/>
</dbReference>
<dbReference type="PRINTS" id="PR00081">
    <property type="entry name" value="GDHRDH"/>
</dbReference>
<dbReference type="InterPro" id="IPR020904">
    <property type="entry name" value="Sc_DH/Rdtase_CS"/>
</dbReference>
<dbReference type="FunFam" id="3.40.50.720:FF:000084">
    <property type="entry name" value="Short-chain dehydrogenase reductase"/>
    <property type="match status" value="1"/>
</dbReference>
<dbReference type="PROSITE" id="PS00061">
    <property type="entry name" value="ADH_SHORT"/>
    <property type="match status" value="1"/>
</dbReference>
<keyword evidence="2" id="KW-0560">Oxidoreductase</keyword>
<comment type="similarity">
    <text evidence="1 3">Belongs to the short-chain dehydrogenases/reductases (SDR) family.</text>
</comment>
<sequence>MSSTVLITGGGTGIGAAITREFARNGWNCMITGRRAEPLEALVAELNPGNGQVAFYAGDSTDAADRQACYEACVTRFGAPHALVNNAGVSATETLLDYTVEDWRRVMQTNVEAGFFLAQLAIPAMRERGGGAIINIASVYGSLGINNDFYEGKLPWDDAEHRGPTREFAYAASKGAVLQITRDLATAIGKWNITVNAVTPGMIKVPANPLGANIEAKLAKATPLQRMGQPEDIAPMVHFLATPGASFITGAEFKVDGGWSIW</sequence>
<dbReference type="AlphaFoldDB" id="A0A3L7J774"/>
<dbReference type="SMART" id="SM00822">
    <property type="entry name" value="PKS_KR"/>
    <property type="match status" value="1"/>
</dbReference>
<dbReference type="EMBL" id="RCWN01000002">
    <property type="protein sequence ID" value="RLQ85301.1"/>
    <property type="molecule type" value="Genomic_DNA"/>
</dbReference>
<evidence type="ECO:0000313" key="5">
    <source>
        <dbReference type="EMBL" id="RLQ85301.1"/>
    </source>
</evidence>
<dbReference type="Pfam" id="PF00106">
    <property type="entry name" value="adh_short"/>
    <property type="match status" value="1"/>
</dbReference>
<reference evidence="5 6" key="1">
    <citation type="submission" date="2018-10" db="EMBL/GenBank/DDBJ databases">
        <title>Notoacmeibacter sp. M2BS9Y-3-1, whole genome shotgun sequence.</title>
        <authorList>
            <person name="Tuo L."/>
        </authorList>
    </citation>
    <scope>NUCLEOTIDE SEQUENCE [LARGE SCALE GENOMIC DNA]</scope>
    <source>
        <strain evidence="5 6">M2BS9Y-3-1</strain>
    </source>
</reference>
<dbReference type="Proteomes" id="UP000281094">
    <property type="component" value="Unassembled WGS sequence"/>
</dbReference>
<dbReference type="GO" id="GO:0016616">
    <property type="term" value="F:oxidoreductase activity, acting on the CH-OH group of donors, NAD or NADP as acceptor"/>
    <property type="evidence" value="ECO:0007669"/>
    <property type="project" value="TreeGrafter"/>
</dbReference>
<organism evidence="5 6">
    <name type="scientific">Notoacmeibacter ruber</name>
    <dbReference type="NCBI Taxonomy" id="2670375"/>
    <lineage>
        <taxon>Bacteria</taxon>
        <taxon>Pseudomonadati</taxon>
        <taxon>Pseudomonadota</taxon>
        <taxon>Alphaproteobacteria</taxon>
        <taxon>Hyphomicrobiales</taxon>
        <taxon>Notoacmeibacteraceae</taxon>
        <taxon>Notoacmeibacter</taxon>
    </lineage>
</organism>
<name>A0A3L7J774_9HYPH</name>
<evidence type="ECO:0000256" key="3">
    <source>
        <dbReference type="RuleBase" id="RU000363"/>
    </source>
</evidence>
<dbReference type="InterPro" id="IPR036291">
    <property type="entry name" value="NAD(P)-bd_dom_sf"/>
</dbReference>
<dbReference type="SUPFAM" id="SSF51735">
    <property type="entry name" value="NAD(P)-binding Rossmann-fold domains"/>
    <property type="match status" value="1"/>
</dbReference>
<gene>
    <name evidence="5" type="ORF">D8780_15205</name>
</gene>
<feature type="domain" description="Ketoreductase" evidence="4">
    <location>
        <begin position="3"/>
        <end position="142"/>
    </location>
</feature>